<dbReference type="OrthoDB" id="3787029at2"/>
<evidence type="ECO:0000313" key="3">
    <source>
        <dbReference type="Proteomes" id="UP000029713"/>
    </source>
</evidence>
<reference evidence="2 3" key="1">
    <citation type="submission" date="2014-07" db="EMBL/GenBank/DDBJ databases">
        <title>Biosystematic studies on Modestobacter strains isolated from extreme hyper-arid desert soil and from historic building.</title>
        <authorList>
            <person name="Bukarasam K."/>
            <person name="Bull A."/>
            <person name="Girard G."/>
            <person name="van Wezel G."/>
            <person name="Goodfellow M."/>
        </authorList>
    </citation>
    <scope>NUCLEOTIDE SEQUENCE [LARGE SCALE GENOMIC DNA]</scope>
    <source>
        <strain evidence="2 3">KNN45-2b</strain>
    </source>
</reference>
<sequence length="232" mass="23499">MNVHTLLSDAAAEVDTTVADKTVQADLLRGRRALSRRRAQRTGVAGLVVAGAAVGALVLGGATPTPVSPEAGGSSDTVLAPGAIALVDFTGDQLAGYSVDEVPESWTLLHSDQYALTVGPRSMVDTDPDSYVGKLTVMLLSADATLPTEGTTVPVGAGEGVYVESADQVDVDRPAAGGLGVDPFAGSLFYVDQASGLPVVVQVPAELDWTAAQAAEFAAGVHVTDAAERSVG</sequence>
<feature type="transmembrane region" description="Helical" evidence="1">
    <location>
        <begin position="42"/>
        <end position="62"/>
    </location>
</feature>
<organism evidence="2 3">
    <name type="scientific">Modestobacter caceresii</name>
    <dbReference type="NCBI Taxonomy" id="1522368"/>
    <lineage>
        <taxon>Bacteria</taxon>
        <taxon>Bacillati</taxon>
        <taxon>Actinomycetota</taxon>
        <taxon>Actinomycetes</taxon>
        <taxon>Geodermatophilales</taxon>
        <taxon>Geodermatophilaceae</taxon>
        <taxon>Modestobacter</taxon>
    </lineage>
</organism>
<evidence type="ECO:0000313" key="2">
    <source>
        <dbReference type="EMBL" id="KGH45448.1"/>
    </source>
</evidence>
<dbReference type="AlphaFoldDB" id="A0A098Y3J6"/>
<keyword evidence="1" id="KW-0812">Transmembrane</keyword>
<proteinExistence type="predicted"/>
<gene>
    <name evidence="2" type="ORF">IN07_17310</name>
</gene>
<dbReference type="Proteomes" id="UP000029713">
    <property type="component" value="Unassembled WGS sequence"/>
</dbReference>
<name>A0A098Y3J6_9ACTN</name>
<keyword evidence="1" id="KW-0472">Membrane</keyword>
<dbReference type="EMBL" id="JPMX01000077">
    <property type="protein sequence ID" value="KGH45448.1"/>
    <property type="molecule type" value="Genomic_DNA"/>
</dbReference>
<evidence type="ECO:0000256" key="1">
    <source>
        <dbReference type="SAM" id="Phobius"/>
    </source>
</evidence>
<keyword evidence="3" id="KW-1185">Reference proteome</keyword>
<accession>A0A098Y3J6</accession>
<protein>
    <submittedName>
        <fullName evidence="2">Uncharacterized protein</fullName>
    </submittedName>
</protein>
<comment type="caution">
    <text evidence="2">The sequence shown here is derived from an EMBL/GenBank/DDBJ whole genome shotgun (WGS) entry which is preliminary data.</text>
</comment>
<keyword evidence="1" id="KW-1133">Transmembrane helix</keyword>
<dbReference type="RefSeq" id="WP_036337505.1">
    <property type="nucleotide sequence ID" value="NZ_JPMX01000077.1"/>
</dbReference>